<feature type="compositionally biased region" description="Basic and acidic residues" evidence="2">
    <location>
        <begin position="205"/>
        <end position="239"/>
    </location>
</feature>
<dbReference type="PANTHER" id="PTHR46370">
    <property type="entry name" value="GPALPP MOTIFS-CONTAINING PROTEIN 1"/>
    <property type="match status" value="1"/>
</dbReference>
<dbReference type="AlphaFoldDB" id="A0A8C9FBA6"/>
<organism evidence="4 5">
    <name type="scientific">Pavo cristatus</name>
    <name type="common">Indian peafowl</name>
    <name type="synonym">Blue peafowl</name>
    <dbReference type="NCBI Taxonomy" id="9049"/>
    <lineage>
        <taxon>Eukaryota</taxon>
        <taxon>Metazoa</taxon>
        <taxon>Chordata</taxon>
        <taxon>Craniata</taxon>
        <taxon>Vertebrata</taxon>
        <taxon>Euteleostomi</taxon>
        <taxon>Archelosauria</taxon>
        <taxon>Archosauria</taxon>
        <taxon>Dinosauria</taxon>
        <taxon>Saurischia</taxon>
        <taxon>Theropoda</taxon>
        <taxon>Coelurosauria</taxon>
        <taxon>Aves</taxon>
        <taxon>Neognathae</taxon>
        <taxon>Galloanserae</taxon>
        <taxon>Galliformes</taxon>
        <taxon>Phasianidae</taxon>
        <taxon>Phasianinae</taxon>
        <taxon>Pavo</taxon>
    </lineage>
</organism>
<dbReference type="Proteomes" id="UP000694428">
    <property type="component" value="Unplaced"/>
</dbReference>
<proteinExistence type="predicted"/>
<dbReference type="Ensembl" id="ENSPSTT00000014086.1">
    <property type="protein sequence ID" value="ENSPSTP00000013435.1"/>
    <property type="gene ID" value="ENSPSTG00000009498.1"/>
</dbReference>
<feature type="compositionally biased region" description="Polar residues" evidence="2">
    <location>
        <begin position="94"/>
        <end position="116"/>
    </location>
</feature>
<feature type="domain" description="DUF3752" evidence="3">
    <location>
        <begin position="183"/>
        <end position="310"/>
    </location>
</feature>
<evidence type="ECO:0000313" key="4">
    <source>
        <dbReference type="Ensembl" id="ENSPSTP00000013435.1"/>
    </source>
</evidence>
<reference evidence="4" key="1">
    <citation type="submission" date="2025-08" db="UniProtKB">
        <authorList>
            <consortium name="Ensembl"/>
        </authorList>
    </citation>
    <scope>IDENTIFICATION</scope>
</reference>
<feature type="region of interest" description="Disordered" evidence="2">
    <location>
        <begin position="86"/>
        <end position="292"/>
    </location>
</feature>
<keyword evidence="5" id="KW-1185">Reference proteome</keyword>
<dbReference type="PANTHER" id="PTHR46370:SF1">
    <property type="entry name" value="GPALPP MOTIFS-CONTAINING PROTEIN 1"/>
    <property type="match status" value="1"/>
</dbReference>
<accession>A0A8C9FBA6</accession>
<dbReference type="Pfam" id="PF12572">
    <property type="entry name" value="DUF3752"/>
    <property type="match status" value="1"/>
</dbReference>
<sequence>MARELIGPALPPGFPRRAEEDPDEELGQGEAPPSSQKGREKNKDCFFFTAARWGWNFRFNPDLLPGFEILTIVSFHSRPIIGPALPPGFRKSAQDTGNSRSSIGPSASSQFTQATDSSEEEDNIIGPMPAKGPVESDVTQEFERRAQRMKEKLTSADSDEPKQVTRESWMTELPPELKSFGFGPRTFKRRAEDKSGDRSVWTDTPADRERKAKEREEAKKSTSKDNEEIVLSGRDKRLVEQVTSYNESKRSESLMDIHQKKLKSKASEEKNKPQERRPFDREQDLKVSRFDEAQKKALIRKSRDLNSKFEHSKGNMFL</sequence>
<evidence type="ECO:0000259" key="3">
    <source>
        <dbReference type="Pfam" id="PF12572"/>
    </source>
</evidence>
<reference evidence="4" key="2">
    <citation type="submission" date="2025-09" db="UniProtKB">
        <authorList>
            <consortium name="Ensembl"/>
        </authorList>
    </citation>
    <scope>IDENTIFICATION</scope>
</reference>
<dbReference type="InterPro" id="IPR022226">
    <property type="entry name" value="DUF3752"/>
</dbReference>
<evidence type="ECO:0000256" key="2">
    <source>
        <dbReference type="SAM" id="MobiDB-lite"/>
    </source>
</evidence>
<feature type="region of interest" description="Disordered" evidence="2">
    <location>
        <begin position="1"/>
        <end position="41"/>
    </location>
</feature>
<name>A0A8C9FBA6_PAVCR</name>
<protein>
    <recommendedName>
        <fullName evidence="1">GPALPP motifs-containing protein 1</fullName>
    </recommendedName>
</protein>
<feature type="compositionally biased region" description="Basic and acidic residues" evidence="2">
    <location>
        <begin position="247"/>
        <end position="292"/>
    </location>
</feature>
<feature type="compositionally biased region" description="Basic and acidic residues" evidence="2">
    <location>
        <begin position="141"/>
        <end position="165"/>
    </location>
</feature>
<evidence type="ECO:0000313" key="5">
    <source>
        <dbReference type="Proteomes" id="UP000694428"/>
    </source>
</evidence>
<dbReference type="InterPro" id="IPR046331">
    <property type="entry name" value="GPAM1-like"/>
</dbReference>
<evidence type="ECO:0000256" key="1">
    <source>
        <dbReference type="ARBA" id="ARBA00023489"/>
    </source>
</evidence>